<dbReference type="GO" id="GO:0016020">
    <property type="term" value="C:membrane"/>
    <property type="evidence" value="ECO:0007669"/>
    <property type="project" value="TreeGrafter"/>
</dbReference>
<dbReference type="PANTHER" id="PTHR13460">
    <property type="match status" value="1"/>
</dbReference>
<keyword evidence="8" id="KW-0325">Glycoprotein</keyword>
<evidence type="ECO:0000256" key="2">
    <source>
        <dbReference type="ARBA" id="ARBA00009141"/>
    </source>
</evidence>
<dbReference type="EMBL" id="UFYA01000001">
    <property type="protein sequence ID" value="STD04826.1"/>
    <property type="molecule type" value="Genomic_DNA"/>
</dbReference>
<keyword evidence="7" id="KW-0472">Membrane</keyword>
<evidence type="ECO:0000256" key="1">
    <source>
        <dbReference type="ARBA" id="ARBA00004115"/>
    </source>
</evidence>
<evidence type="ECO:0000256" key="4">
    <source>
        <dbReference type="ARBA" id="ARBA00022729"/>
    </source>
</evidence>
<gene>
    <name evidence="13" type="ORF">NCTC7915_00321</name>
</gene>
<dbReference type="PANTHER" id="PTHR13460:SF0">
    <property type="entry name" value="MALECTIN"/>
    <property type="match status" value="1"/>
</dbReference>
<evidence type="ECO:0000256" key="3">
    <source>
        <dbReference type="ARBA" id="ARBA00022692"/>
    </source>
</evidence>
<evidence type="ECO:0000256" key="9">
    <source>
        <dbReference type="ARBA" id="ARBA00023277"/>
    </source>
</evidence>
<sequence length="667" mass="71601">MPAYSTPARTAIALALAGTIASAAVTPGHATQYAAAPAATATATNTIRLAARTTSRVDPAGNTWKPLYALRGTPNYRVTPASQAISNTNDPDLYRYEVYGLTGTTIPLSTAGRYNVTIATAEPYWKAKGKRVFDITAEGVTVVDDLDIYATAGYSTAHNVTFTTTVTDGALDLKFLASVDKAIIAGITITPTTTPSTDTTAHNSFTSRMVASPTPVTDKSGNVWSRWSATLGTNRVDRGLRGIDIKGTDDDEIYRTYVQNPRGYALNVPGKGRYKVRLAMVENTYWNKGGRVFDVLAEDTPVVKDIDITAAVGPRAAYDVTFETNVTDGILDLIFRATAGTPTISAIEVTNVTPLNTTSTTNHPGLPFPLYPNSVYATDISTAPLAPNAHAVGTYIAHQAATRYDGYAGFNNREFATAMHIATADTPRTDVIHACATDWGVPPNLFDGDSHFRSVPIPVNALPAAGSDGEMSIYDPATDQLWEFWKMSRDSKNQWQACWGGRIDNFSTKEAIFPTGFGASASGMAISPGMITLDDIRRGRIDHAIALAVPHPSGLGHSWPANRTDGTSTDPNAPYEGQRLRLPANLDLDKYNLTPTGRMIAEAAQKYGFIVTDNAGAVSVTAESSRVVTAQTGRDPWSAYLGSDAWSTMRDFPWTELEALPINYGKR</sequence>
<feature type="domain" description="Malectin" evidence="12">
    <location>
        <begin position="240"/>
        <end position="344"/>
    </location>
</feature>
<comment type="caution">
    <text evidence="13">The sequence shown here is derived from an EMBL/GenBank/DDBJ whole genome shotgun (WGS) entry which is preliminary data.</text>
</comment>
<proteinExistence type="inferred from homology"/>
<dbReference type="Pfam" id="PF11721">
    <property type="entry name" value="Malectin"/>
    <property type="match status" value="2"/>
</dbReference>
<evidence type="ECO:0000256" key="7">
    <source>
        <dbReference type="ARBA" id="ARBA00023136"/>
    </source>
</evidence>
<name>A0AA46BLM6_9MICO</name>
<reference evidence="13 14" key="1">
    <citation type="submission" date="2018-06" db="EMBL/GenBank/DDBJ databases">
        <authorList>
            <consortium name="Pathogen Informatics"/>
            <person name="Doyle S."/>
        </authorList>
    </citation>
    <scope>NUCLEOTIDE SEQUENCE [LARGE SCALE GENOMIC DNA]</scope>
    <source>
        <strain evidence="13 14">NCTC7915</strain>
    </source>
</reference>
<feature type="chain" id="PRO_5041356150" evidence="11">
    <location>
        <begin position="24"/>
        <end position="667"/>
    </location>
</feature>
<evidence type="ECO:0000313" key="13">
    <source>
        <dbReference type="EMBL" id="STD04826.1"/>
    </source>
</evidence>
<evidence type="ECO:0000313" key="14">
    <source>
        <dbReference type="Proteomes" id="UP000254118"/>
    </source>
</evidence>
<feature type="signal peptide" evidence="11">
    <location>
        <begin position="1"/>
        <end position="23"/>
    </location>
</feature>
<evidence type="ECO:0000256" key="5">
    <source>
        <dbReference type="ARBA" id="ARBA00022824"/>
    </source>
</evidence>
<dbReference type="InterPro" id="IPR008979">
    <property type="entry name" value="Galactose-bd-like_sf"/>
</dbReference>
<dbReference type="Proteomes" id="UP000254118">
    <property type="component" value="Unassembled WGS sequence"/>
</dbReference>
<keyword evidence="9" id="KW-0119">Carbohydrate metabolism</keyword>
<evidence type="ECO:0000256" key="10">
    <source>
        <dbReference type="SAM" id="MobiDB-lite"/>
    </source>
</evidence>
<feature type="region of interest" description="Disordered" evidence="10">
    <location>
        <begin position="556"/>
        <end position="576"/>
    </location>
</feature>
<feature type="domain" description="Malectin" evidence="12">
    <location>
        <begin position="80"/>
        <end position="178"/>
    </location>
</feature>
<organism evidence="13 14">
    <name type="scientific">Dermatophilus congolensis</name>
    <dbReference type="NCBI Taxonomy" id="1863"/>
    <lineage>
        <taxon>Bacteria</taxon>
        <taxon>Bacillati</taxon>
        <taxon>Actinomycetota</taxon>
        <taxon>Actinomycetes</taxon>
        <taxon>Micrococcales</taxon>
        <taxon>Dermatophilaceae</taxon>
        <taxon>Dermatophilus</taxon>
    </lineage>
</organism>
<dbReference type="RefSeq" id="WP_115029383.1">
    <property type="nucleotide sequence ID" value="NZ_UFYA01000001.1"/>
</dbReference>
<evidence type="ECO:0000259" key="12">
    <source>
        <dbReference type="Pfam" id="PF11721"/>
    </source>
</evidence>
<dbReference type="InterPro" id="IPR021720">
    <property type="entry name" value="Malectin_dom"/>
</dbReference>
<keyword evidence="4 11" id="KW-0732">Signal</keyword>
<evidence type="ECO:0000256" key="6">
    <source>
        <dbReference type="ARBA" id="ARBA00022989"/>
    </source>
</evidence>
<comment type="subcellular location">
    <subcellularLocation>
        <location evidence="1">Endoplasmic reticulum membrane</location>
        <topology evidence="1">Single-pass type I membrane protein</topology>
    </subcellularLocation>
</comment>
<keyword evidence="5" id="KW-0256">Endoplasmic reticulum</keyword>
<accession>A0AA46BLM6</accession>
<dbReference type="InterPro" id="IPR039155">
    <property type="entry name" value="MLEC"/>
</dbReference>
<dbReference type="AlphaFoldDB" id="A0AA46BLM6"/>
<evidence type="ECO:0000256" key="11">
    <source>
        <dbReference type="SAM" id="SignalP"/>
    </source>
</evidence>
<keyword evidence="3" id="KW-0812">Transmembrane</keyword>
<keyword evidence="6" id="KW-1133">Transmembrane helix</keyword>
<comment type="similarity">
    <text evidence="2">Belongs to the malectin family.</text>
</comment>
<dbReference type="Gene3D" id="2.60.120.430">
    <property type="entry name" value="Galactose-binding lectin"/>
    <property type="match status" value="2"/>
</dbReference>
<protein>
    <submittedName>
        <fullName evidence="13">Di-glucose binding within endoplasmic reticulum</fullName>
    </submittedName>
</protein>
<evidence type="ECO:0000256" key="8">
    <source>
        <dbReference type="ARBA" id="ARBA00023180"/>
    </source>
</evidence>
<dbReference type="GO" id="GO:0030246">
    <property type="term" value="F:carbohydrate binding"/>
    <property type="evidence" value="ECO:0007669"/>
    <property type="project" value="InterPro"/>
</dbReference>
<dbReference type="SUPFAM" id="SSF49785">
    <property type="entry name" value="Galactose-binding domain-like"/>
    <property type="match status" value="2"/>
</dbReference>